<evidence type="ECO:0000256" key="8">
    <source>
        <dbReference type="HAMAP-Rule" id="MF_00201"/>
    </source>
</evidence>
<dbReference type="PANTHER" id="PTHR33991">
    <property type="entry name" value="DNA REPAIR PROTEIN RECO"/>
    <property type="match status" value="1"/>
</dbReference>
<dbReference type="InterPro" id="IPR012340">
    <property type="entry name" value="NA-bd_OB-fold"/>
</dbReference>
<dbReference type="HAMAP" id="MF_00201">
    <property type="entry name" value="RecO"/>
    <property type="match status" value="1"/>
</dbReference>
<keyword evidence="4 8" id="KW-0227">DNA damage</keyword>
<evidence type="ECO:0000256" key="5">
    <source>
        <dbReference type="ARBA" id="ARBA00023172"/>
    </source>
</evidence>
<dbReference type="InterPro" id="IPR003717">
    <property type="entry name" value="RecO"/>
</dbReference>
<evidence type="ECO:0000313" key="11">
    <source>
        <dbReference type="Proteomes" id="UP000254771"/>
    </source>
</evidence>
<dbReference type="EMBL" id="QFXE01000010">
    <property type="protein sequence ID" value="RDH86250.1"/>
    <property type="molecule type" value="Genomic_DNA"/>
</dbReference>
<dbReference type="Pfam" id="PF02565">
    <property type="entry name" value="RecO_C"/>
    <property type="match status" value="1"/>
</dbReference>
<dbReference type="GO" id="GO:0006310">
    <property type="term" value="P:DNA recombination"/>
    <property type="evidence" value="ECO:0007669"/>
    <property type="project" value="UniProtKB-UniRule"/>
</dbReference>
<evidence type="ECO:0000259" key="9">
    <source>
        <dbReference type="Pfam" id="PF11967"/>
    </source>
</evidence>
<dbReference type="Proteomes" id="UP000254771">
    <property type="component" value="Unassembled WGS sequence"/>
</dbReference>
<dbReference type="Gene3D" id="1.20.1440.120">
    <property type="entry name" value="Recombination protein O, C-terminal domain"/>
    <property type="match status" value="1"/>
</dbReference>
<evidence type="ECO:0000313" key="10">
    <source>
        <dbReference type="EMBL" id="RDH86250.1"/>
    </source>
</evidence>
<dbReference type="SUPFAM" id="SSF50249">
    <property type="entry name" value="Nucleic acid-binding proteins"/>
    <property type="match status" value="1"/>
</dbReference>
<dbReference type="InterPro" id="IPR022572">
    <property type="entry name" value="DNA_rep/recomb_RecO_N"/>
</dbReference>
<evidence type="ECO:0000256" key="4">
    <source>
        <dbReference type="ARBA" id="ARBA00022763"/>
    </source>
</evidence>
<keyword evidence="11" id="KW-1185">Reference proteome</keyword>
<feature type="domain" description="DNA replication/recombination mediator RecO N-terminal" evidence="9">
    <location>
        <begin position="6"/>
        <end position="76"/>
    </location>
</feature>
<evidence type="ECO:0000256" key="7">
    <source>
        <dbReference type="ARBA" id="ARBA00033409"/>
    </source>
</evidence>
<accession>A0A370DNV9</accession>
<reference evidence="10 11" key="1">
    <citation type="journal article" date="2018" name="ISME J.">
        <title>Endosymbiont genomes yield clues of tubeworm success.</title>
        <authorList>
            <person name="Li Y."/>
            <person name="Liles M.R."/>
            <person name="Halanych K.M."/>
        </authorList>
    </citation>
    <scope>NUCLEOTIDE SEQUENCE [LARGE SCALE GENOMIC DNA]</scope>
    <source>
        <strain evidence="10">A1462</strain>
    </source>
</reference>
<dbReference type="SUPFAM" id="SSF57863">
    <property type="entry name" value="ArfGap/RecO-like zinc finger"/>
    <property type="match status" value="1"/>
</dbReference>
<comment type="similarity">
    <text evidence="2 8">Belongs to the RecO family.</text>
</comment>
<keyword evidence="6 8" id="KW-0234">DNA repair</keyword>
<evidence type="ECO:0000256" key="6">
    <source>
        <dbReference type="ARBA" id="ARBA00023204"/>
    </source>
</evidence>
<evidence type="ECO:0000256" key="2">
    <source>
        <dbReference type="ARBA" id="ARBA00007452"/>
    </source>
</evidence>
<dbReference type="InterPro" id="IPR037278">
    <property type="entry name" value="ARFGAP/RecO"/>
</dbReference>
<dbReference type="InterPro" id="IPR042242">
    <property type="entry name" value="RecO_C"/>
</dbReference>
<comment type="function">
    <text evidence="1 8">Involved in DNA repair and RecF pathway recombination.</text>
</comment>
<keyword evidence="5 8" id="KW-0233">DNA recombination</keyword>
<proteinExistence type="inferred from homology"/>
<sequence length="237" mass="26760">MSALELQPCFVIHRRNYRNSSLLLELFTPQDGRFAAIAKGVKSGRSSRSALLQPFRPLLVGVSGRGEIKTLRQAEAEGNVYTLARKALYCGFYLNELLMRLLERNDPHPTLFLHYINALQALSESPSLEDTLRSFEVSLLRETGYELLLDHEAENGEAVQPDGLYDYHIEQGPIRTVVKADAENHNVIHGSTLISLQQGLQLTSQARREARGLMRRILAFYLGDKPLKSRELFRGPN</sequence>
<organism evidence="10 11">
    <name type="scientific">endosymbiont of Escarpia spicata</name>
    <dbReference type="NCBI Taxonomy" id="2200908"/>
    <lineage>
        <taxon>Bacteria</taxon>
        <taxon>Pseudomonadati</taxon>
        <taxon>Pseudomonadota</taxon>
        <taxon>Gammaproteobacteria</taxon>
        <taxon>sulfur-oxidizing symbionts</taxon>
    </lineage>
</organism>
<comment type="caution">
    <text evidence="10">The sequence shown here is derived from an EMBL/GenBank/DDBJ whole genome shotgun (WGS) entry which is preliminary data.</text>
</comment>
<evidence type="ECO:0000256" key="3">
    <source>
        <dbReference type="ARBA" id="ARBA00021310"/>
    </source>
</evidence>
<dbReference type="GO" id="GO:0006302">
    <property type="term" value="P:double-strand break repair"/>
    <property type="evidence" value="ECO:0007669"/>
    <property type="project" value="TreeGrafter"/>
</dbReference>
<dbReference type="Gene3D" id="2.40.50.140">
    <property type="entry name" value="Nucleic acid-binding proteins"/>
    <property type="match status" value="1"/>
</dbReference>
<gene>
    <name evidence="8 10" type="primary">recO</name>
    <name evidence="10" type="ORF">DIZ78_08710</name>
</gene>
<dbReference type="GO" id="GO:0043590">
    <property type="term" value="C:bacterial nucleoid"/>
    <property type="evidence" value="ECO:0007669"/>
    <property type="project" value="TreeGrafter"/>
</dbReference>
<name>A0A370DNV9_9GAMM</name>
<dbReference type="PANTHER" id="PTHR33991:SF1">
    <property type="entry name" value="DNA REPAIR PROTEIN RECO"/>
    <property type="match status" value="1"/>
</dbReference>
<protein>
    <recommendedName>
        <fullName evidence="3 8">DNA repair protein RecO</fullName>
    </recommendedName>
    <alternativeName>
        <fullName evidence="7 8">Recombination protein O</fullName>
    </alternativeName>
</protein>
<dbReference type="Pfam" id="PF11967">
    <property type="entry name" value="RecO_N"/>
    <property type="match status" value="1"/>
</dbReference>
<dbReference type="AlphaFoldDB" id="A0A370DNV9"/>
<dbReference type="NCBIfam" id="TIGR00613">
    <property type="entry name" value="reco"/>
    <property type="match status" value="1"/>
</dbReference>
<evidence type="ECO:0000256" key="1">
    <source>
        <dbReference type="ARBA" id="ARBA00003065"/>
    </source>
</evidence>